<dbReference type="EMBL" id="CADEAL010000521">
    <property type="protein sequence ID" value="CAB1421384.1"/>
    <property type="molecule type" value="Genomic_DNA"/>
</dbReference>
<keyword evidence="3" id="KW-1185">Reference proteome</keyword>
<sequence length="104" mass="11262">MSRAYPPLAPLNLVIGIGYNPFPDWAPFPVLAAAVHIFSPENVSSFSCITEQATAEQPSSKHCAWQQLHVRDVLCLTATVEKAASPSPPGQYPIHNKPADVLLQ</sequence>
<evidence type="ECO:0000313" key="3">
    <source>
        <dbReference type="Proteomes" id="UP001153269"/>
    </source>
</evidence>
<proteinExistence type="predicted"/>
<name>A0A9N7YEJ9_PLEPL</name>
<accession>A0A9N7YEJ9</accession>
<evidence type="ECO:0000313" key="2">
    <source>
        <dbReference type="EMBL" id="CAB1421384.1"/>
    </source>
</evidence>
<organism evidence="2 3">
    <name type="scientific">Pleuronectes platessa</name>
    <name type="common">European plaice</name>
    <dbReference type="NCBI Taxonomy" id="8262"/>
    <lineage>
        <taxon>Eukaryota</taxon>
        <taxon>Metazoa</taxon>
        <taxon>Chordata</taxon>
        <taxon>Craniata</taxon>
        <taxon>Vertebrata</taxon>
        <taxon>Euteleostomi</taxon>
        <taxon>Actinopterygii</taxon>
        <taxon>Neopterygii</taxon>
        <taxon>Teleostei</taxon>
        <taxon>Neoteleostei</taxon>
        <taxon>Acanthomorphata</taxon>
        <taxon>Carangaria</taxon>
        <taxon>Pleuronectiformes</taxon>
        <taxon>Pleuronectoidei</taxon>
        <taxon>Pleuronectidae</taxon>
        <taxon>Pleuronectes</taxon>
    </lineage>
</organism>
<protein>
    <submittedName>
        <fullName evidence="2">Uncharacterized protein</fullName>
    </submittedName>
</protein>
<dbReference type="Proteomes" id="UP001153269">
    <property type="component" value="Unassembled WGS sequence"/>
</dbReference>
<gene>
    <name evidence="2" type="ORF">PLEPLA_LOCUS9266</name>
</gene>
<evidence type="ECO:0000256" key="1">
    <source>
        <dbReference type="SAM" id="MobiDB-lite"/>
    </source>
</evidence>
<dbReference type="AlphaFoldDB" id="A0A9N7YEJ9"/>
<feature type="region of interest" description="Disordered" evidence="1">
    <location>
        <begin position="83"/>
        <end position="104"/>
    </location>
</feature>
<reference evidence="2" key="1">
    <citation type="submission" date="2020-03" db="EMBL/GenBank/DDBJ databases">
        <authorList>
            <person name="Weist P."/>
        </authorList>
    </citation>
    <scope>NUCLEOTIDE SEQUENCE</scope>
</reference>
<comment type="caution">
    <text evidence="2">The sequence shown here is derived from an EMBL/GenBank/DDBJ whole genome shotgun (WGS) entry which is preliminary data.</text>
</comment>